<keyword evidence="2" id="KW-1185">Reference proteome</keyword>
<organism evidence="1 2">
    <name type="scientific">Alternaria atra</name>
    <dbReference type="NCBI Taxonomy" id="119953"/>
    <lineage>
        <taxon>Eukaryota</taxon>
        <taxon>Fungi</taxon>
        <taxon>Dikarya</taxon>
        <taxon>Ascomycota</taxon>
        <taxon>Pezizomycotina</taxon>
        <taxon>Dothideomycetes</taxon>
        <taxon>Pleosporomycetidae</taxon>
        <taxon>Pleosporales</taxon>
        <taxon>Pleosporineae</taxon>
        <taxon>Pleosporaceae</taxon>
        <taxon>Alternaria</taxon>
        <taxon>Alternaria sect. Ulocladioides</taxon>
    </lineage>
</organism>
<gene>
    <name evidence="1" type="ORF">ALTATR162_LOCUS1027</name>
</gene>
<reference evidence="1" key="1">
    <citation type="submission" date="2021-05" db="EMBL/GenBank/DDBJ databases">
        <authorList>
            <person name="Stam R."/>
        </authorList>
    </citation>
    <scope>NUCLEOTIDE SEQUENCE</scope>
    <source>
        <strain evidence="1">CS162</strain>
    </source>
</reference>
<evidence type="ECO:0000313" key="2">
    <source>
        <dbReference type="Proteomes" id="UP000676310"/>
    </source>
</evidence>
<accession>A0A8J2HUZ8</accession>
<name>A0A8J2HUZ8_9PLEO</name>
<dbReference type="Proteomes" id="UP000676310">
    <property type="component" value="Unassembled WGS sequence"/>
</dbReference>
<sequence length="204" mass="23466">MLRQNLDIWDKLVDAIEICMPAASAPTKASDLIHSLLDDNVYNTIDPPHRFAYNFLFCTRRSHSKNVTSDLRVITSSVFSSQPYRSYMPKDENRVPPILLFRSELDFFEDETWSSQNRDARPLNFFGYYDIKIYPSGLYLLPTDHGSLEDQISLILPFAIGRKGCARRSDGLKFSDDKFTELYSLGRRYLEGFRAQSLAAVLES</sequence>
<dbReference type="GeneID" id="67010412"/>
<dbReference type="EMBL" id="CAJRGZ010000015">
    <property type="protein sequence ID" value="CAG5141850.1"/>
    <property type="molecule type" value="Genomic_DNA"/>
</dbReference>
<proteinExistence type="predicted"/>
<evidence type="ECO:0000313" key="1">
    <source>
        <dbReference type="EMBL" id="CAG5141850.1"/>
    </source>
</evidence>
<dbReference type="OrthoDB" id="3029470at2759"/>
<comment type="caution">
    <text evidence="1">The sequence shown here is derived from an EMBL/GenBank/DDBJ whole genome shotgun (WGS) entry which is preliminary data.</text>
</comment>
<dbReference type="AlphaFoldDB" id="A0A8J2HUZ8"/>
<protein>
    <submittedName>
        <fullName evidence="1">Uncharacterized protein</fullName>
    </submittedName>
</protein>
<dbReference type="RefSeq" id="XP_043164557.1">
    <property type="nucleotide sequence ID" value="XM_043308622.1"/>
</dbReference>